<dbReference type="EMBL" id="CP034235">
    <property type="protein sequence ID" value="QGQ93545.1"/>
    <property type="molecule type" value="Genomic_DNA"/>
</dbReference>
<proteinExistence type="predicted"/>
<protein>
    <recommendedName>
        <fullName evidence="1">SLH domain-containing protein</fullName>
    </recommendedName>
</protein>
<dbReference type="InterPro" id="IPR051465">
    <property type="entry name" value="Cell_Envelope_Struct_Comp"/>
</dbReference>
<feature type="domain" description="SLH" evidence="1">
    <location>
        <begin position="1091"/>
        <end position="1150"/>
    </location>
</feature>
<evidence type="ECO:0000313" key="2">
    <source>
        <dbReference type="EMBL" id="QGQ93545.1"/>
    </source>
</evidence>
<feature type="domain" description="SLH" evidence="1">
    <location>
        <begin position="961"/>
        <end position="1020"/>
    </location>
</feature>
<dbReference type="InterPro" id="IPR008969">
    <property type="entry name" value="CarboxyPept-like_regulatory"/>
</dbReference>
<reference evidence="3" key="1">
    <citation type="submission" date="2018-11" db="EMBL/GenBank/DDBJ databases">
        <title>Complete genome sequence of Paenibacillus sp. ML311-T8.</title>
        <authorList>
            <person name="Nam Y.-D."/>
            <person name="Kang J."/>
            <person name="Chung W.-H."/>
            <person name="Park Y.S."/>
        </authorList>
    </citation>
    <scope>NUCLEOTIDE SEQUENCE [LARGE SCALE GENOMIC DNA]</scope>
    <source>
        <strain evidence="3">ML311-T8</strain>
    </source>
</reference>
<dbReference type="PANTHER" id="PTHR43308:SF5">
    <property type="entry name" value="S-LAYER PROTEIN _ PEPTIDOGLYCAN ENDO-BETA-N-ACETYLGLUCOSAMINIDASE"/>
    <property type="match status" value="1"/>
</dbReference>
<dbReference type="PROSITE" id="PS51272">
    <property type="entry name" value="SLH"/>
    <property type="match status" value="3"/>
</dbReference>
<name>A0A6B8RDD5_9BACL</name>
<dbReference type="InterPro" id="IPR013784">
    <property type="entry name" value="Carb-bd-like_fold"/>
</dbReference>
<dbReference type="AlphaFoldDB" id="A0A6B8RDD5"/>
<organism evidence="2 3">
    <name type="scientific">Paenibacillus psychroresistens</name>
    <dbReference type="NCBI Taxonomy" id="1778678"/>
    <lineage>
        <taxon>Bacteria</taxon>
        <taxon>Bacillati</taxon>
        <taxon>Bacillota</taxon>
        <taxon>Bacilli</taxon>
        <taxon>Bacillales</taxon>
        <taxon>Paenibacillaceae</taxon>
        <taxon>Paenibacillus</taxon>
    </lineage>
</organism>
<dbReference type="Proteomes" id="UP000426246">
    <property type="component" value="Chromosome"/>
</dbReference>
<keyword evidence="3" id="KW-1185">Reference proteome</keyword>
<dbReference type="SUPFAM" id="SSF49464">
    <property type="entry name" value="Carboxypeptidase regulatory domain-like"/>
    <property type="match status" value="1"/>
</dbReference>
<feature type="domain" description="SLH" evidence="1">
    <location>
        <begin position="1021"/>
        <end position="1084"/>
    </location>
</feature>
<dbReference type="KEGG" id="ppsc:EHS13_00700"/>
<evidence type="ECO:0000259" key="1">
    <source>
        <dbReference type="PROSITE" id="PS51272"/>
    </source>
</evidence>
<accession>A0A6B8RDD5</accession>
<dbReference type="Pfam" id="PF00395">
    <property type="entry name" value="SLH"/>
    <property type="match status" value="3"/>
</dbReference>
<dbReference type="Gene3D" id="2.60.40.1120">
    <property type="entry name" value="Carboxypeptidase-like, regulatory domain"/>
    <property type="match status" value="4"/>
</dbReference>
<dbReference type="GO" id="GO:0030246">
    <property type="term" value="F:carbohydrate binding"/>
    <property type="evidence" value="ECO:0007669"/>
    <property type="project" value="InterPro"/>
</dbReference>
<dbReference type="Pfam" id="PF13620">
    <property type="entry name" value="CarboxypepD_reg"/>
    <property type="match status" value="2"/>
</dbReference>
<gene>
    <name evidence="2" type="ORF">EHS13_00700</name>
</gene>
<sequence>MGIIQKVFMKRKRRVSILITTLLLVSMLLPVLTYAMTASFSYDSSNNRLSGSIYTKDPNSVKVEKNVGGVISTLNGVSVSTETYNDANELYYSISYSDDGGNKPTSFKVSDSSLPQGATITSNDNYPPKSYYTNADGYERLSSFRMSGSQNSEGLAPNSFLQPTATLLNFTPTQSLSDTIMLLFPANESLKTTINFGKLTPGSFTLTDNTTNSNTVISNVYQPYEYDYINGIDVLSTSKLELKTSTPLLKDHSYTLKMSATSQGNEIQLPGNGLYDSSAYLGTLLPPYQTPTPAPIPTATPTPTPTPTGYGSVSGLITNVDQTPIEGAKINLYLSNSFTKENLYASALTNANGIFTFDHIPVGEIYYSAAKKGLISVSTSYTLVKTDSPTTLNSLRMVVSGLTGSIQDLNGIAIRDANISTVVSGVTINTNSNNDGSFFIDNLPDGEHLLTITKEGYQTTTVSSQDIYHGYYNSIGKINMISTPPIATPAPTNSGSLKGSVKGFSSGLAIAGVEVSLYLKVDLVLKFVGTTLTDSLGAYSFNNVPAGKVSLYFYKSGYYGNAQYSSTSVRANTETVVNSFSIVSSYLSGFIKNSNNNGIENAKVTLSGTNYHASTYQGSFTFFDVPSGDYNLTISKIGYDDLTTTEKVHIQQSHFSSIPDDIILVSNSDVEPIKYRFSENNSIFFDNFVIGTIPTASPTPAPTNNNTTITPPIVADGTTPSPIPTKSQDVVTADPNGGSKITPIGVHEKSPTGGDILNVTIEASTFTQALEQIKDKSKDDQSITIDLGNSKTDISNISLSASLITNALVNHQDVVLTIISNDVTYDLPIKLLDLASLSKALGSDAANAKITISIEKITGAAGDKINAEAKTAGFEAIGNAIDFKITIEANGVKKEINDFGSTYVSRTLTLPQVISSNTASAVLYDPTTGQFSFVPATFSTVDGKTTITIKRNGNSQYLIVSSDKSFADTANMYAADDISLLASKLIVNGVTATEFKPYNKVTRAEFTALLVRALGLSLDTSASSFSDIKASDWYASAISTGSKAGLINGFEDGTFRPNDSITREQMANLISKALTLTGKVVNVDGQIDQIISKFADNADISAWATSGTAKVTQAGIMQGSAGSFSPDTFADRAQAAVTIKRLLKYLDFIN</sequence>
<dbReference type="InterPro" id="IPR001119">
    <property type="entry name" value="SLH_dom"/>
</dbReference>
<evidence type="ECO:0000313" key="3">
    <source>
        <dbReference type="Proteomes" id="UP000426246"/>
    </source>
</evidence>
<dbReference type="PANTHER" id="PTHR43308">
    <property type="entry name" value="OUTER MEMBRANE PROTEIN ALPHA-RELATED"/>
    <property type="match status" value="1"/>
</dbReference>
<dbReference type="SUPFAM" id="SSF49452">
    <property type="entry name" value="Starch-binding domain-like"/>
    <property type="match status" value="3"/>
</dbReference>